<sequence length="533" mass="60118">MKALWLRNKTRAFKTQPDDDYNRLERFDTTAGKDQGQRADLCEVLGVVEHEKSDELFFRQFRFDMGEQRSQIANRIRRKAGPEIFDCTKQDLLSRSSQSRKPMRERVCDFEMILSSHERLETHDEWNLGPPSNPSQQVTPQASAHPFPSSTPVLSRSVPLPPRDPSRLFVPCPGIPIEWDAHTFYTTYPFQLHSPNAKNCAPYDLMIVSGIPRARSPQCLGGIVTIEGIQPCAKCSRLTLDVNIIRGRAARSFEHIRDHNDLSSDQLRAKVTVVKDKVNTLRLKKLDLEVSLQRAQARLSEWIELFHFIGQNSGSIPPLHRLLGNAEKEGWSATKILEYCRLAHAGQYTARNYTQAEIDLAMLIYELGGAGAIYALNHSIFALPSRNTIQPYRRQLNLLPSVSGLRFTDIFRNITTLFGPRTRHEGEAELLPPVKCGHTVSVDEVAADRNIDLMHETDEMGGFCLEHVSKLETVKIGKDLRSVEAAVAAVKEGTVHVAQEICVAAISHLYGTDYGAKPVYMGPTCKKYDLIYR</sequence>
<keyword evidence="3" id="KW-1185">Reference proteome</keyword>
<accession>A0AAW0A8I8</accession>
<gene>
    <name evidence="2" type="ORF">R3P38DRAFT_3604669</name>
</gene>
<dbReference type="EMBL" id="JAWWNJ010000078">
    <property type="protein sequence ID" value="KAK7005448.1"/>
    <property type="molecule type" value="Genomic_DNA"/>
</dbReference>
<protein>
    <submittedName>
        <fullName evidence="2">Uncharacterized protein</fullName>
    </submittedName>
</protein>
<evidence type="ECO:0000313" key="3">
    <source>
        <dbReference type="Proteomes" id="UP001362999"/>
    </source>
</evidence>
<comment type="caution">
    <text evidence="2">The sequence shown here is derived from an EMBL/GenBank/DDBJ whole genome shotgun (WGS) entry which is preliminary data.</text>
</comment>
<evidence type="ECO:0000313" key="2">
    <source>
        <dbReference type="EMBL" id="KAK7005448.1"/>
    </source>
</evidence>
<feature type="compositionally biased region" description="Polar residues" evidence="1">
    <location>
        <begin position="134"/>
        <end position="154"/>
    </location>
</feature>
<reference evidence="2 3" key="1">
    <citation type="journal article" date="2024" name="J Genomics">
        <title>Draft genome sequencing and assembly of Favolaschia claudopus CIRM-BRFM 2984 isolated from oak limbs.</title>
        <authorList>
            <person name="Navarro D."/>
            <person name="Drula E."/>
            <person name="Chaduli D."/>
            <person name="Cazenave R."/>
            <person name="Ahrendt S."/>
            <person name="Wang J."/>
            <person name="Lipzen A."/>
            <person name="Daum C."/>
            <person name="Barry K."/>
            <person name="Grigoriev I.V."/>
            <person name="Favel A."/>
            <person name="Rosso M.N."/>
            <person name="Martin F."/>
        </authorList>
    </citation>
    <scope>NUCLEOTIDE SEQUENCE [LARGE SCALE GENOMIC DNA]</scope>
    <source>
        <strain evidence="2 3">CIRM-BRFM 2984</strain>
    </source>
</reference>
<evidence type="ECO:0000256" key="1">
    <source>
        <dbReference type="SAM" id="MobiDB-lite"/>
    </source>
</evidence>
<feature type="region of interest" description="Disordered" evidence="1">
    <location>
        <begin position="123"/>
        <end position="159"/>
    </location>
</feature>
<organism evidence="2 3">
    <name type="scientific">Favolaschia claudopus</name>
    <dbReference type="NCBI Taxonomy" id="2862362"/>
    <lineage>
        <taxon>Eukaryota</taxon>
        <taxon>Fungi</taxon>
        <taxon>Dikarya</taxon>
        <taxon>Basidiomycota</taxon>
        <taxon>Agaricomycotina</taxon>
        <taxon>Agaricomycetes</taxon>
        <taxon>Agaricomycetidae</taxon>
        <taxon>Agaricales</taxon>
        <taxon>Marasmiineae</taxon>
        <taxon>Mycenaceae</taxon>
        <taxon>Favolaschia</taxon>
    </lineage>
</organism>
<dbReference type="Proteomes" id="UP001362999">
    <property type="component" value="Unassembled WGS sequence"/>
</dbReference>
<dbReference type="AlphaFoldDB" id="A0AAW0A8I8"/>
<proteinExistence type="predicted"/>
<name>A0AAW0A8I8_9AGAR</name>